<feature type="domain" description="C2H2-type" evidence="2">
    <location>
        <begin position="37"/>
        <end position="59"/>
    </location>
</feature>
<evidence type="ECO:0000259" key="2">
    <source>
        <dbReference type="PROSITE" id="PS00028"/>
    </source>
</evidence>
<accession>A0ABD1KQR3</accession>
<proteinExistence type="predicted"/>
<reference evidence="3 4" key="1">
    <citation type="submission" date="2024-09" db="EMBL/GenBank/DDBJ databases">
        <title>A chromosome-level genome assembly of Gray's grenadier anchovy, Coilia grayii.</title>
        <authorList>
            <person name="Fu Z."/>
        </authorList>
    </citation>
    <scope>NUCLEOTIDE SEQUENCE [LARGE SCALE GENOMIC DNA]</scope>
    <source>
        <strain evidence="3">G4</strain>
        <tissue evidence="3">Muscle</tissue>
    </source>
</reference>
<feature type="region of interest" description="Disordered" evidence="1">
    <location>
        <begin position="851"/>
        <end position="880"/>
    </location>
</feature>
<evidence type="ECO:0000256" key="1">
    <source>
        <dbReference type="SAM" id="MobiDB-lite"/>
    </source>
</evidence>
<feature type="domain" description="C2H2-type" evidence="2">
    <location>
        <begin position="5"/>
        <end position="26"/>
    </location>
</feature>
<gene>
    <name evidence="3" type="ORF">ACEWY4_003253</name>
</gene>
<dbReference type="SMART" id="SM00355">
    <property type="entry name" value="ZnF_C2H2"/>
    <property type="match status" value="4"/>
</dbReference>
<feature type="compositionally biased region" description="Basic residues" evidence="1">
    <location>
        <begin position="999"/>
        <end position="1012"/>
    </location>
</feature>
<dbReference type="PANTHER" id="PTHR31025:SF25">
    <property type="entry name" value="ZINC FINGER (C2H2)-60"/>
    <property type="match status" value="1"/>
</dbReference>
<feature type="region of interest" description="Disordered" evidence="1">
    <location>
        <begin position="999"/>
        <end position="1033"/>
    </location>
</feature>
<sequence>MRWKCKFCTFSCSWQGRILQHYKERHGHHRRSSGLVCIYEDCLNTFQTQAELKSHLTEHGKNDHKIVTKLCCDLCTFSEPSNINKYFSHLKTHLRNKETVKCPFADCFFKSSVLSTFTAHRSRCHKFSTLSNLRPELFVHRTFTNTVSGEECVSDTEASFLCDSEAEPDREYGEAVKRQLASLCLRMQTILHVSNSAVQEVIDELFDIGDVASKNIRGIIERVLEENNCAVDASVVTSLSDEIQSLNPLKCLSREGSLGTERKRQSFYRKNFAVVEPVEYVLSAQEKQNSFVYVPILQVLHKLLERSEILQTLQRSSQEEGHYNSFQDGEYFKENKLFNEELGIALGLYIDEFEICNPLGTSKKIHKICGIYWVILNLPIQFRSTLSSIYLAVLCKAIHIKQYGYSKVFEPLIRDLQYLETTGVFVKRVGSCIKGTVLFVSADNLGAHSLAGYQESFSVDKFCRFCLASLKDIQQYDVRSGAFTLRTPELFDEAVNVLNTTDASCIDGLKRDCPLRRLAHFHPVKGFPPDFLHDVLEGIVPVELCICLSDLIAKKYFTLNELNDRIASFPFQFSDKTNRPQKIQTNFSKKKTIGGNGHENWALLRFLPLLIGHHVPENEKTWSVVLELKDIVELLSSPSFTTETLCYLQAKISDHRQLLLETFPSTKLRPKHHYIEHYPVLIKKYGPLTEFWTIRFEAKHSFFKKVVRNTGNFKNVLQTLATRHQLMLSYYLEMPTIFKPNIETGRVSVVPVAILDATIREAIWNKFQVTKMLLRVFVSPEQIRRVTLLDIPSSVEDLCEVLRNNLGLRGNFILQFEDPEFGNELCNLTDIKDLPPERATLKVIFTFSEPLSDSTSDTASLSSDSLSSPNRPSSCEDSTATEWPEPFVIPSFTHDVEFQLRLANEAYATNGTLMAASKSMKSEILEKLADCIIKITPYPTRNNIESVAKALVLKHPCLREPGSGQGWYGWKFSLVFKMGNYRQRMMAAGCPEVLINKRKRGQGNGKSVKKSKKGEVHYLPKPPEGQTAAEAEKDRSTMALEVQKREPDLQVLDNLMAATFWQRRQEIIGDEPLIAAVMDRWPALFSERQVILFQFSVHIV</sequence>
<comment type="caution">
    <text evidence="3">The sequence shown here is derived from an EMBL/GenBank/DDBJ whole genome shotgun (WGS) entry which is preliminary data.</text>
</comment>
<feature type="compositionally biased region" description="Low complexity" evidence="1">
    <location>
        <begin position="851"/>
        <end position="873"/>
    </location>
</feature>
<organism evidence="3 4">
    <name type="scientific">Coilia grayii</name>
    <name type="common">Gray's grenadier anchovy</name>
    <dbReference type="NCBI Taxonomy" id="363190"/>
    <lineage>
        <taxon>Eukaryota</taxon>
        <taxon>Metazoa</taxon>
        <taxon>Chordata</taxon>
        <taxon>Craniata</taxon>
        <taxon>Vertebrata</taxon>
        <taxon>Euteleostomi</taxon>
        <taxon>Actinopterygii</taxon>
        <taxon>Neopterygii</taxon>
        <taxon>Teleostei</taxon>
        <taxon>Clupei</taxon>
        <taxon>Clupeiformes</taxon>
        <taxon>Clupeoidei</taxon>
        <taxon>Engraulidae</taxon>
        <taxon>Coilinae</taxon>
        <taxon>Coilia</taxon>
    </lineage>
</organism>
<dbReference type="AlphaFoldDB" id="A0ABD1KQR3"/>
<evidence type="ECO:0000313" key="4">
    <source>
        <dbReference type="Proteomes" id="UP001591681"/>
    </source>
</evidence>
<dbReference type="Proteomes" id="UP001591681">
    <property type="component" value="Unassembled WGS sequence"/>
</dbReference>
<evidence type="ECO:0000313" key="3">
    <source>
        <dbReference type="EMBL" id="KAL2101492.1"/>
    </source>
</evidence>
<dbReference type="InterPro" id="IPR013087">
    <property type="entry name" value="Znf_C2H2_type"/>
</dbReference>
<dbReference type="EMBL" id="JBHFQA010000003">
    <property type="protein sequence ID" value="KAL2101492.1"/>
    <property type="molecule type" value="Genomic_DNA"/>
</dbReference>
<name>A0ABD1KQR3_9TELE</name>
<protein>
    <recommendedName>
        <fullName evidence="2">C2H2-type domain-containing protein</fullName>
    </recommendedName>
</protein>
<keyword evidence="4" id="KW-1185">Reference proteome</keyword>
<dbReference type="PANTHER" id="PTHR31025">
    <property type="entry name" value="SI:CH211-196P9.1-RELATED"/>
    <property type="match status" value="1"/>
</dbReference>
<dbReference type="PROSITE" id="PS00028">
    <property type="entry name" value="ZINC_FINGER_C2H2_1"/>
    <property type="match status" value="2"/>
</dbReference>